<dbReference type="InterPro" id="IPR050300">
    <property type="entry name" value="GDXG_lipolytic_enzyme"/>
</dbReference>
<protein>
    <submittedName>
        <fullName evidence="6">Alpha/beta hydrolase</fullName>
    </submittedName>
</protein>
<dbReference type="GO" id="GO:0016787">
    <property type="term" value="F:hydrolase activity"/>
    <property type="evidence" value="ECO:0007669"/>
    <property type="project" value="UniProtKB-KW"/>
</dbReference>
<sequence length="282" mass="31375">MLKTLLIVFCSLTLHLKSLAFEQVKQDTIPTILTYKKIDTLDLNLTIYKPADFSTNKKYPAIIFFFGGGWINGNISQFKNQALYFASRGMIAVLCDYRVASRNHTSPFDAVADAKSAIRYLRLNATNLHIDPKRIAAAGGSAGGHLAAAADLTKLEDSSADRTISARPNALVLFNPVFNNGPGEYGYDRIGERYPEISPFHNITKGAAPTIVFFGTKDKLVSVETAKAYQSKMKQNGNRCDLYFYPEQVHGFFNKGEYYLKTLNQADIFLESIGYIRGKPTI</sequence>
<comment type="caution">
    <text evidence="6">The sequence shown here is derived from an EMBL/GenBank/DDBJ whole genome shotgun (WGS) entry which is preliminary data.</text>
</comment>
<feature type="chain" id="PRO_5047524941" evidence="3">
    <location>
        <begin position="21"/>
        <end position="282"/>
    </location>
</feature>
<evidence type="ECO:0000259" key="4">
    <source>
        <dbReference type="Pfam" id="PF07859"/>
    </source>
</evidence>
<dbReference type="Pfam" id="PF07859">
    <property type="entry name" value="Abhydrolase_3"/>
    <property type="match status" value="1"/>
</dbReference>
<comment type="similarity">
    <text evidence="1">Belongs to the 'GDXG' lipolytic enzyme family.</text>
</comment>
<keyword evidence="3" id="KW-0732">Signal</keyword>
<evidence type="ECO:0000256" key="1">
    <source>
        <dbReference type="ARBA" id="ARBA00010515"/>
    </source>
</evidence>
<evidence type="ECO:0000259" key="5">
    <source>
        <dbReference type="Pfam" id="PF20434"/>
    </source>
</evidence>
<accession>A0ABR9W7V9</accession>
<reference evidence="7" key="1">
    <citation type="submission" date="2023-07" db="EMBL/GenBank/DDBJ databases">
        <title>Dyadobacter sp. nov 'subterranea' isolated from contaminted grondwater.</title>
        <authorList>
            <person name="Szabo I."/>
            <person name="Al-Omari J."/>
            <person name="Szerdahelyi S.G."/>
            <person name="Rado J."/>
        </authorList>
    </citation>
    <scope>NUCLEOTIDE SEQUENCE [LARGE SCALE GENOMIC DNA]</scope>
    <source>
        <strain evidence="7">UP-52</strain>
    </source>
</reference>
<keyword evidence="7" id="KW-1185">Reference proteome</keyword>
<keyword evidence="2 6" id="KW-0378">Hydrolase</keyword>
<feature type="signal peptide" evidence="3">
    <location>
        <begin position="1"/>
        <end position="20"/>
    </location>
</feature>
<evidence type="ECO:0000256" key="3">
    <source>
        <dbReference type="SAM" id="SignalP"/>
    </source>
</evidence>
<dbReference type="PANTHER" id="PTHR48081">
    <property type="entry name" value="AB HYDROLASE SUPERFAMILY PROTEIN C4A8.06C"/>
    <property type="match status" value="1"/>
</dbReference>
<dbReference type="SUPFAM" id="SSF53474">
    <property type="entry name" value="alpha/beta-Hydrolases"/>
    <property type="match status" value="1"/>
</dbReference>
<dbReference type="RefSeq" id="WP_194119818.1">
    <property type="nucleotide sequence ID" value="NZ_JACYGY010000001.1"/>
</dbReference>
<proteinExistence type="inferred from homology"/>
<dbReference type="InterPro" id="IPR049492">
    <property type="entry name" value="BD-FAE-like_dom"/>
</dbReference>
<dbReference type="InterPro" id="IPR029058">
    <property type="entry name" value="AB_hydrolase_fold"/>
</dbReference>
<dbReference type="PANTHER" id="PTHR48081:SF30">
    <property type="entry name" value="ACETYL-HYDROLASE LIPR-RELATED"/>
    <property type="match status" value="1"/>
</dbReference>
<gene>
    <name evidence="6" type="ORF">IEE83_06595</name>
</gene>
<evidence type="ECO:0000313" key="7">
    <source>
        <dbReference type="Proteomes" id="UP000634134"/>
    </source>
</evidence>
<dbReference type="Pfam" id="PF20434">
    <property type="entry name" value="BD-FAE"/>
    <property type="match status" value="1"/>
</dbReference>
<dbReference type="Gene3D" id="3.40.50.1820">
    <property type="entry name" value="alpha/beta hydrolase"/>
    <property type="match status" value="1"/>
</dbReference>
<organism evidence="6 7">
    <name type="scientific">Dyadobacter subterraneus</name>
    <dbReference type="NCBI Taxonomy" id="2773304"/>
    <lineage>
        <taxon>Bacteria</taxon>
        <taxon>Pseudomonadati</taxon>
        <taxon>Bacteroidota</taxon>
        <taxon>Cytophagia</taxon>
        <taxon>Cytophagales</taxon>
        <taxon>Spirosomataceae</taxon>
        <taxon>Dyadobacter</taxon>
    </lineage>
</organism>
<feature type="domain" description="Alpha/beta hydrolase fold-3" evidence="4">
    <location>
        <begin position="194"/>
        <end position="253"/>
    </location>
</feature>
<evidence type="ECO:0000313" key="6">
    <source>
        <dbReference type="EMBL" id="MBE9461545.1"/>
    </source>
</evidence>
<dbReference type="EMBL" id="JACYGY010000001">
    <property type="protein sequence ID" value="MBE9461545.1"/>
    <property type="molecule type" value="Genomic_DNA"/>
</dbReference>
<feature type="domain" description="BD-FAE-like" evidence="5">
    <location>
        <begin position="45"/>
        <end position="155"/>
    </location>
</feature>
<name>A0ABR9W7V9_9BACT</name>
<evidence type="ECO:0000256" key="2">
    <source>
        <dbReference type="ARBA" id="ARBA00022801"/>
    </source>
</evidence>
<dbReference type="Proteomes" id="UP000634134">
    <property type="component" value="Unassembled WGS sequence"/>
</dbReference>
<dbReference type="InterPro" id="IPR013094">
    <property type="entry name" value="AB_hydrolase_3"/>
</dbReference>